<reference evidence="2" key="2">
    <citation type="submission" date="2015-01" db="EMBL/GenBank/DDBJ databases">
        <title>Complete genome sequence of Methylobacterium aquaticum strain 22A.</title>
        <authorList>
            <person name="Tani A."/>
            <person name="Ogura Y."/>
            <person name="Hayashi T."/>
        </authorList>
    </citation>
    <scope>NUCLEOTIDE SEQUENCE [LARGE SCALE GENOMIC DNA]</scope>
    <source>
        <strain evidence="2">MA-22A</strain>
    </source>
</reference>
<evidence type="ECO:0000313" key="2">
    <source>
        <dbReference type="Proteomes" id="UP000061432"/>
    </source>
</evidence>
<sequence>MRQGVADLMTRAQVDAYVGPSGEILSDGETLRLHDGAAPGGNPLATQAQVPGLSADRSGIADAGGDLSSGLAKLAAAGGGRPRLPRAGYRLVSPLVMREATCVEGQGSSPSSYAGQGTVFTVTPAASNGLVGPTSGAVHTTGLRDFTIDARALRSGGAAVRAGFLESRFSNVKIQGAGSYDQGGYTANTIGFHHVATAPSWINWSKDMLIGGFAVGKRMEGSDSLDTGHYISGNQIGYQVAKSTASLRTGHMMIDLSSGAGMDIQAPDQTDASGNALPAASAGTHTGHIFHFNNLHLAINNLTWSTPADFLHAFSGCVFHYGKVAGSPAVLTSSNARGLTFAGCIFYQNRGADFQFGPNNSGHTLHFSSDQAPNDRIIGMPLDSHVLSGGIGGQYNYLNSLILNSPGNPGGKIQETRLAVYGNDGVLSASGVSARFGLGRDAAGFDAALLAGNDNGNAPYLDGCDGERTTAAQFVIKFRHTARLTMDAVGTLVGGLLSALTSNTVLGATNVVARFGLGKNIAGVDAAMLLGSENGNTPFIDIANGEQTNAAGFNVKWRHSARFGLDGTGNFKVVPQVTATPEQNGDLVLEKTSDTVIKIKVRGSDGVVRSTTLTLS</sequence>
<dbReference type="KEGG" id="maqu:Maq22A_c02400"/>
<reference evidence="1 2" key="1">
    <citation type="journal article" date="2015" name="Genome Announc.">
        <title>Complete Genome Sequence of Methylobacterium aquaticum Strain 22A, Isolated from Racomitrium japonicum Moss.</title>
        <authorList>
            <person name="Tani A."/>
            <person name="Ogura Y."/>
            <person name="Hayashi T."/>
            <person name="Kimbara K."/>
        </authorList>
    </citation>
    <scope>NUCLEOTIDE SEQUENCE [LARGE SCALE GENOMIC DNA]</scope>
    <source>
        <strain evidence="1 2">MA-22A</strain>
    </source>
</reference>
<dbReference type="PATRIC" id="fig|270351.10.peg.484"/>
<accession>A0A0C6FAX3</accession>
<evidence type="ECO:0000313" key="1">
    <source>
        <dbReference type="EMBL" id="BAQ43962.1"/>
    </source>
</evidence>
<dbReference type="EMBL" id="AP014704">
    <property type="protein sequence ID" value="BAQ43962.1"/>
    <property type="molecule type" value="Genomic_DNA"/>
</dbReference>
<proteinExistence type="predicted"/>
<dbReference type="Proteomes" id="UP000061432">
    <property type="component" value="Chromosome"/>
</dbReference>
<organism evidence="1 2">
    <name type="scientific">Methylobacterium aquaticum</name>
    <dbReference type="NCBI Taxonomy" id="270351"/>
    <lineage>
        <taxon>Bacteria</taxon>
        <taxon>Pseudomonadati</taxon>
        <taxon>Pseudomonadota</taxon>
        <taxon>Alphaproteobacteria</taxon>
        <taxon>Hyphomicrobiales</taxon>
        <taxon>Methylobacteriaceae</taxon>
        <taxon>Methylobacterium</taxon>
    </lineage>
</organism>
<dbReference type="STRING" id="270351.Maq22A_c02400"/>
<name>A0A0C6FAX3_9HYPH</name>
<dbReference type="AlphaFoldDB" id="A0A0C6FAX3"/>
<protein>
    <submittedName>
        <fullName evidence="1">Uncharacterized protein</fullName>
    </submittedName>
</protein>
<gene>
    <name evidence="1" type="ORF">Maq22A_c02400</name>
</gene>